<dbReference type="SMART" id="SM00091">
    <property type="entry name" value="PAS"/>
    <property type="match status" value="2"/>
</dbReference>
<dbReference type="SUPFAM" id="SSF55874">
    <property type="entry name" value="ATPase domain of HSP90 chaperone/DNA topoisomerase II/histidine kinase"/>
    <property type="match status" value="1"/>
</dbReference>
<reference evidence="8 9" key="1">
    <citation type="submission" date="2020-10" db="EMBL/GenBank/DDBJ databases">
        <title>Phylogeny of dyella-like bacteria.</title>
        <authorList>
            <person name="Fu J."/>
        </authorList>
    </citation>
    <scope>NUCLEOTIDE SEQUENCE [LARGE SCALE GENOMIC DNA]</scope>
    <source>
        <strain evidence="8 9">JP1</strain>
    </source>
</reference>
<dbReference type="Pfam" id="PF00072">
    <property type="entry name" value="Response_reg"/>
    <property type="match status" value="1"/>
</dbReference>
<comment type="caution">
    <text evidence="8">The sequence shown here is derived from an EMBL/GenBank/DDBJ whole genome shotgun (WGS) entry which is preliminary data.</text>
</comment>
<dbReference type="InterPro" id="IPR003594">
    <property type="entry name" value="HATPase_dom"/>
</dbReference>
<dbReference type="InterPro" id="IPR013655">
    <property type="entry name" value="PAS_fold_3"/>
</dbReference>
<dbReference type="SMART" id="SM00448">
    <property type="entry name" value="REC"/>
    <property type="match status" value="1"/>
</dbReference>
<dbReference type="PANTHER" id="PTHR43065:SF42">
    <property type="entry name" value="TWO-COMPONENT SENSOR PPRA"/>
    <property type="match status" value="1"/>
</dbReference>
<accession>A0ABW8JGQ7</accession>
<dbReference type="Pfam" id="PF02518">
    <property type="entry name" value="HATPase_c"/>
    <property type="match status" value="1"/>
</dbReference>
<comment type="catalytic activity">
    <reaction evidence="1">
        <text>ATP + protein L-histidine = ADP + protein N-phospho-L-histidine.</text>
        <dbReference type="EC" id="2.7.13.3"/>
    </reaction>
</comment>
<dbReference type="Gene3D" id="2.10.70.100">
    <property type="match status" value="1"/>
</dbReference>
<dbReference type="PROSITE" id="PS50109">
    <property type="entry name" value="HIS_KIN"/>
    <property type="match status" value="1"/>
</dbReference>
<dbReference type="InterPro" id="IPR000700">
    <property type="entry name" value="PAS-assoc_C"/>
</dbReference>
<evidence type="ECO:0000256" key="1">
    <source>
        <dbReference type="ARBA" id="ARBA00000085"/>
    </source>
</evidence>
<dbReference type="InterPro" id="IPR011006">
    <property type="entry name" value="CheY-like_superfamily"/>
</dbReference>
<evidence type="ECO:0000259" key="5">
    <source>
        <dbReference type="PROSITE" id="PS50109"/>
    </source>
</evidence>
<dbReference type="Pfam" id="PF08447">
    <property type="entry name" value="PAS_3"/>
    <property type="match status" value="2"/>
</dbReference>
<dbReference type="InterPro" id="IPR036097">
    <property type="entry name" value="HisK_dim/P_sf"/>
</dbReference>
<dbReference type="InterPro" id="IPR003661">
    <property type="entry name" value="HisK_dim/P_dom"/>
</dbReference>
<feature type="domain" description="Histidine kinase" evidence="5">
    <location>
        <begin position="453"/>
        <end position="677"/>
    </location>
</feature>
<dbReference type="Proteomes" id="UP001620461">
    <property type="component" value="Unassembled WGS sequence"/>
</dbReference>
<evidence type="ECO:0000256" key="3">
    <source>
        <dbReference type="ARBA" id="ARBA00022553"/>
    </source>
</evidence>
<evidence type="ECO:0000256" key="2">
    <source>
        <dbReference type="ARBA" id="ARBA00012438"/>
    </source>
</evidence>
<dbReference type="Gene3D" id="3.30.450.20">
    <property type="entry name" value="PAS domain"/>
    <property type="match status" value="3"/>
</dbReference>
<dbReference type="EMBL" id="JADIKJ010000007">
    <property type="protein sequence ID" value="MFK2900240.1"/>
    <property type="molecule type" value="Genomic_DNA"/>
</dbReference>
<dbReference type="InterPro" id="IPR000014">
    <property type="entry name" value="PAS"/>
</dbReference>
<evidence type="ECO:0000256" key="4">
    <source>
        <dbReference type="PROSITE-ProRule" id="PRU00169"/>
    </source>
</evidence>
<dbReference type="PANTHER" id="PTHR43065">
    <property type="entry name" value="SENSOR HISTIDINE KINASE"/>
    <property type="match status" value="1"/>
</dbReference>
<dbReference type="InterPro" id="IPR001610">
    <property type="entry name" value="PAC"/>
</dbReference>
<feature type="modified residue" description="4-aspartylphosphate" evidence="4">
    <location>
        <position position="750"/>
    </location>
</feature>
<feature type="domain" description="Response regulatory" evidence="6">
    <location>
        <begin position="700"/>
        <end position="816"/>
    </location>
</feature>
<evidence type="ECO:0000259" key="7">
    <source>
        <dbReference type="PROSITE" id="PS50113"/>
    </source>
</evidence>
<dbReference type="Gene3D" id="1.10.287.130">
    <property type="match status" value="1"/>
</dbReference>
<feature type="domain" description="PAC" evidence="7">
    <location>
        <begin position="250"/>
        <end position="302"/>
    </location>
</feature>
<dbReference type="PROSITE" id="PS50110">
    <property type="entry name" value="RESPONSE_REGULATORY"/>
    <property type="match status" value="1"/>
</dbReference>
<dbReference type="InterPro" id="IPR005467">
    <property type="entry name" value="His_kinase_dom"/>
</dbReference>
<dbReference type="SMART" id="SM00388">
    <property type="entry name" value="HisKA"/>
    <property type="match status" value="1"/>
</dbReference>
<dbReference type="Gene3D" id="3.40.50.2300">
    <property type="match status" value="1"/>
</dbReference>
<evidence type="ECO:0000313" key="8">
    <source>
        <dbReference type="EMBL" id="MFK2900240.1"/>
    </source>
</evidence>
<gene>
    <name evidence="8" type="ORF">ISP15_07825</name>
</gene>
<protein>
    <recommendedName>
        <fullName evidence="2">histidine kinase</fullName>
        <ecNumber evidence="2">2.7.13.3</ecNumber>
    </recommendedName>
</protein>
<dbReference type="NCBIfam" id="TIGR00229">
    <property type="entry name" value="sensory_box"/>
    <property type="match status" value="2"/>
</dbReference>
<sequence>MNRRMSEAGFLQGGGELGALIRSRDWSRTPLGIPETWPQALRTAVRLILNTDHPMYIFWGAEGYCLYNDAYRQSIDSERHPGALGKPVREVWSEIMPTIGPQIEQVMRGDGATWHVDQLVPITRNGIKEDVYWTYSFSPIGDDEAPTGVGGVLVMCSETTEQVVSCQQLAISEERLQLALSAGGGIGTWDWDIPNNRVFADERFARLYGVDPERAQRGAPFEEFLASVHPDDLHDLRRSIDNCVATGEPLSSEYRLVRPDNRERWVLAQGRCIKDAHGKPVRFPGVSFDISGRKRTERKLQRLYEVMEDEVAQRTRERDRVWQSSPDLIAVLLKDGTFFRTNPAWNTLLGWTEGTLNELKVQDLIHADDLMAFDLHMQRFAESPGPMRFENRIRSKQGEYRWQQWVVVPDEDQLYCIARDIHDTRENEAALQSAQEALRQSQKMEAVGQLTGGLAHDFNNMLMGISGSLEVMQIDVHKGKIERLDHYMAMAMKSVQRASSLTHRLLAFSRRQTLAPKPTDINRLIMEMSDMILRTMGPSIATDFATGLDTPIALIDSHQLENALLNLCINASDAMPDGGRLTVETKSIWLDSRAAKANDVAEGGYALLTVTDTGVGIPPEVASRVFEPFFTTKPTGEGTGLGLSMVYGFARQSGGQIQIVSEPGQGTSMHLYLPRFIGVVERDAVPEVSAGRQDFIDQKTVLVVDDEDIIRCLITEMLRETGYTVLEAADGPTALKRLKEMDEIHLLITDVGLPGGLNGRQVADAARLLRPDLKVLFITGYAAGAAVGTDLQEDNMQVITKPFLMETLSKAVHQMLNTRP</sequence>
<name>A0ABW8JGQ7_9GAMM</name>
<dbReference type="EC" id="2.7.13.3" evidence="2"/>
<dbReference type="InterPro" id="IPR004358">
    <property type="entry name" value="Sig_transdc_His_kin-like_C"/>
</dbReference>
<dbReference type="CDD" id="cd18161">
    <property type="entry name" value="REC_hyHK_blue-like"/>
    <property type="match status" value="1"/>
</dbReference>
<dbReference type="RefSeq" id="WP_404546673.1">
    <property type="nucleotide sequence ID" value="NZ_JADIKJ010000007.1"/>
</dbReference>
<dbReference type="PRINTS" id="PR00344">
    <property type="entry name" value="BCTRLSENSOR"/>
</dbReference>
<evidence type="ECO:0000259" key="6">
    <source>
        <dbReference type="PROSITE" id="PS50110"/>
    </source>
</evidence>
<dbReference type="SMART" id="SM00387">
    <property type="entry name" value="HATPase_c"/>
    <property type="match status" value="1"/>
</dbReference>
<keyword evidence="9" id="KW-1185">Reference proteome</keyword>
<dbReference type="PROSITE" id="PS50113">
    <property type="entry name" value="PAC"/>
    <property type="match status" value="1"/>
</dbReference>
<evidence type="ECO:0000313" key="9">
    <source>
        <dbReference type="Proteomes" id="UP001620461"/>
    </source>
</evidence>
<keyword evidence="3 4" id="KW-0597">Phosphoprotein</keyword>
<dbReference type="InterPro" id="IPR035965">
    <property type="entry name" value="PAS-like_dom_sf"/>
</dbReference>
<dbReference type="SUPFAM" id="SSF47384">
    <property type="entry name" value="Homodimeric domain of signal transducing histidine kinase"/>
    <property type="match status" value="1"/>
</dbReference>
<dbReference type="InterPro" id="IPR001789">
    <property type="entry name" value="Sig_transdc_resp-reg_receiver"/>
</dbReference>
<dbReference type="SUPFAM" id="SSF55785">
    <property type="entry name" value="PYP-like sensor domain (PAS domain)"/>
    <property type="match status" value="2"/>
</dbReference>
<dbReference type="CDD" id="cd00130">
    <property type="entry name" value="PAS"/>
    <property type="match status" value="2"/>
</dbReference>
<dbReference type="SMART" id="SM00086">
    <property type="entry name" value="PAC"/>
    <property type="match status" value="2"/>
</dbReference>
<organism evidence="8 9">
    <name type="scientific">Dyella jejuensis</name>
    <dbReference type="NCBI Taxonomy" id="1432009"/>
    <lineage>
        <taxon>Bacteria</taxon>
        <taxon>Pseudomonadati</taxon>
        <taxon>Pseudomonadota</taxon>
        <taxon>Gammaproteobacteria</taxon>
        <taxon>Lysobacterales</taxon>
        <taxon>Rhodanobacteraceae</taxon>
        <taxon>Dyella</taxon>
    </lineage>
</organism>
<dbReference type="Pfam" id="PF00512">
    <property type="entry name" value="HisKA"/>
    <property type="match status" value="1"/>
</dbReference>
<dbReference type="SUPFAM" id="SSF52172">
    <property type="entry name" value="CheY-like"/>
    <property type="match status" value="1"/>
</dbReference>
<dbReference type="Gene3D" id="3.30.565.10">
    <property type="entry name" value="Histidine kinase-like ATPase, C-terminal domain"/>
    <property type="match status" value="1"/>
</dbReference>
<dbReference type="InterPro" id="IPR036890">
    <property type="entry name" value="HATPase_C_sf"/>
</dbReference>
<proteinExistence type="predicted"/>